<dbReference type="AlphaFoldDB" id="A0A518C898"/>
<protein>
    <submittedName>
        <fullName evidence="1">Uncharacterized protein</fullName>
    </submittedName>
</protein>
<sequence>MGWISEDDRLLTYYEGAVYVTSLNEPAQSEIYRIYPPKQYGPSKTKTLRIRAGNQRFLEVDNRPYTMDMVFLNSISWLPRSTRTFTLENVPDFWHRPPYLRPPSERFPGLLLTLQGLTYLFLKIKRILRMVGQSIVTTFSPLL</sequence>
<accession>A0A518C898</accession>
<dbReference type="RefSeq" id="WP_144972855.1">
    <property type="nucleotide sequence ID" value="NZ_CP036289.1"/>
</dbReference>
<dbReference type="KEGG" id="bvo:Pan97_24900"/>
<keyword evidence="2" id="KW-1185">Reference proteome</keyword>
<reference evidence="2" key="1">
    <citation type="submission" date="2019-02" db="EMBL/GenBank/DDBJ databases">
        <title>Deep-cultivation of Planctomycetes and their phenomic and genomic characterization uncovers novel biology.</title>
        <authorList>
            <person name="Wiegand S."/>
            <person name="Jogler M."/>
            <person name="Boedeker C."/>
            <person name="Pinto D."/>
            <person name="Vollmers J."/>
            <person name="Rivas-Marin E."/>
            <person name="Kohn T."/>
            <person name="Peeters S.H."/>
            <person name="Heuer A."/>
            <person name="Rast P."/>
            <person name="Oberbeckmann S."/>
            <person name="Bunk B."/>
            <person name="Jeske O."/>
            <person name="Meyerdierks A."/>
            <person name="Storesund J.E."/>
            <person name="Kallscheuer N."/>
            <person name="Luecker S."/>
            <person name="Lage O.M."/>
            <person name="Pohl T."/>
            <person name="Merkel B.J."/>
            <person name="Hornburger P."/>
            <person name="Mueller R.-W."/>
            <person name="Bruemmer F."/>
            <person name="Labrenz M."/>
            <person name="Spormann A.M."/>
            <person name="Op den Camp H."/>
            <person name="Overmann J."/>
            <person name="Amann R."/>
            <person name="Jetten M.S.M."/>
            <person name="Mascher T."/>
            <person name="Medema M.H."/>
            <person name="Devos D.P."/>
            <person name="Kaster A.-K."/>
            <person name="Ovreas L."/>
            <person name="Rohde M."/>
            <person name="Galperin M.Y."/>
            <person name="Jogler C."/>
        </authorList>
    </citation>
    <scope>NUCLEOTIDE SEQUENCE [LARGE SCALE GENOMIC DNA]</scope>
    <source>
        <strain evidence="2">Pan97</strain>
    </source>
</reference>
<evidence type="ECO:0000313" key="2">
    <source>
        <dbReference type="Proteomes" id="UP000318626"/>
    </source>
</evidence>
<evidence type="ECO:0000313" key="1">
    <source>
        <dbReference type="EMBL" id="QDU75458.1"/>
    </source>
</evidence>
<dbReference type="EMBL" id="CP036289">
    <property type="protein sequence ID" value="QDU75458.1"/>
    <property type="molecule type" value="Genomic_DNA"/>
</dbReference>
<proteinExistence type="predicted"/>
<dbReference type="Proteomes" id="UP000318626">
    <property type="component" value="Chromosome"/>
</dbReference>
<name>A0A518C898_9BACT</name>
<organism evidence="1 2">
    <name type="scientific">Bremerella volcania</name>
    <dbReference type="NCBI Taxonomy" id="2527984"/>
    <lineage>
        <taxon>Bacteria</taxon>
        <taxon>Pseudomonadati</taxon>
        <taxon>Planctomycetota</taxon>
        <taxon>Planctomycetia</taxon>
        <taxon>Pirellulales</taxon>
        <taxon>Pirellulaceae</taxon>
        <taxon>Bremerella</taxon>
    </lineage>
</organism>
<gene>
    <name evidence="1" type="ORF">Pan97_24900</name>
</gene>